<dbReference type="InterPro" id="IPR014848">
    <property type="entry name" value="Rgp1"/>
</dbReference>
<organism evidence="1 2">
    <name type="scientific">Echinococcus granulosus</name>
    <name type="common">Hydatid tapeworm</name>
    <dbReference type="NCBI Taxonomy" id="6210"/>
    <lineage>
        <taxon>Eukaryota</taxon>
        <taxon>Metazoa</taxon>
        <taxon>Spiralia</taxon>
        <taxon>Lophotrochozoa</taxon>
        <taxon>Platyhelminthes</taxon>
        <taxon>Cestoda</taxon>
        <taxon>Eucestoda</taxon>
        <taxon>Cyclophyllidea</taxon>
        <taxon>Taeniidae</taxon>
        <taxon>Echinococcus</taxon>
        <taxon>Echinococcus granulosus group</taxon>
    </lineage>
</organism>
<dbReference type="CTD" id="36337407"/>
<dbReference type="OrthoDB" id="1918at2759"/>
<dbReference type="AlphaFoldDB" id="W6UPQ4"/>
<dbReference type="EMBL" id="APAU02000006">
    <property type="protein sequence ID" value="EUB63610.1"/>
    <property type="molecule type" value="Genomic_DNA"/>
</dbReference>
<dbReference type="OMA" id="CQVRCVQ"/>
<proteinExistence type="predicted"/>
<evidence type="ECO:0000313" key="2">
    <source>
        <dbReference type="Proteomes" id="UP000019149"/>
    </source>
</evidence>
<dbReference type="STRING" id="6210.W6UPQ4"/>
<protein>
    <recommendedName>
        <fullName evidence="3">Retrograde Golgi transport protein RGP1</fullName>
    </recommendedName>
</protein>
<dbReference type="RefSeq" id="XP_024354806.1">
    <property type="nucleotide sequence ID" value="XM_024490941.1"/>
</dbReference>
<accession>W6UPQ4</accession>
<evidence type="ECO:0000313" key="1">
    <source>
        <dbReference type="EMBL" id="EUB63610.1"/>
    </source>
</evidence>
<dbReference type="PANTHER" id="PTHR12507">
    <property type="entry name" value="REDUCED GROWTH PHENOTYPE 1 RGP1, YEAST -RELATED"/>
    <property type="match status" value="1"/>
</dbReference>
<keyword evidence="2" id="KW-1185">Reference proteome</keyword>
<dbReference type="GeneID" id="36337407"/>
<name>W6UPQ4_ECHGR</name>
<comment type="caution">
    <text evidence="1">The sequence shown here is derived from an EMBL/GenBank/DDBJ whole genome shotgun (WGS) entry which is preliminary data.</text>
</comment>
<sequence length="518" mass="58047">MGRCFFSIVDMDELKVVAEIPEPPIFLCGEVVRCEVSVVLMDPKTTWEIQSIEGILVGQYRLNSAAVAEDFKNQPIFDKVFSASPDKDAKIDSEFIPGLDSQSRISWIQQLNSTNQWPLIIYAEKPIARIILKTRLSENLPPSYRGNIVRFAYKALIKVQVDNRPAQLLRLPFHILPSVGSYHSFDSTTADSLPGLSSNAYSESQSPPDCVCNPFHVDFHSQIGYKDSNLGEGILKKDLMHPAVYDKLSQLHANTQVPCAITSVHMAKKTKKRAKRTSFSQSPSAMFAEIVFSSSIVSFMLSGPNGHICRIGMFKTVARLGDLLRGYLDFRMATLPTFECIIWADTDEFLDPTSRQETNLENNLLFSTLPIDIPTASKDKVLRLPENALKTSWFEARLACSNTKFLPFAIPIPLNAPVEFMLSSKYWGGLCRVQWCLRFQFTVAMSNPRQQPQLSTEPSLFNNFLQGHTASNYSDYTPSINCDTQTFSWELPICIIPNGPSAFLLPNQTCSSCTFSRG</sequence>
<reference evidence="1 2" key="1">
    <citation type="journal article" date="2013" name="Nat. Genet.">
        <title>The genome of the hydatid tapeworm Echinococcus granulosus.</title>
        <authorList>
            <person name="Zheng H."/>
            <person name="Zhang W."/>
            <person name="Zhang L."/>
            <person name="Zhang Z."/>
            <person name="Li J."/>
            <person name="Lu G."/>
            <person name="Zhu Y."/>
            <person name="Wang Y."/>
            <person name="Huang Y."/>
            <person name="Liu J."/>
            <person name="Kang H."/>
            <person name="Chen J."/>
            <person name="Wang L."/>
            <person name="Chen A."/>
            <person name="Yu S."/>
            <person name="Gao Z."/>
            <person name="Jin L."/>
            <person name="Gu W."/>
            <person name="Wang Z."/>
            <person name="Zhao L."/>
            <person name="Shi B."/>
            <person name="Wen H."/>
            <person name="Lin R."/>
            <person name="Jones M.K."/>
            <person name="Brejova B."/>
            <person name="Vinar T."/>
            <person name="Zhao G."/>
            <person name="McManus D.P."/>
            <person name="Chen Z."/>
            <person name="Zhou Y."/>
            <person name="Wang S."/>
        </authorList>
    </citation>
    <scope>NUCLEOTIDE SEQUENCE [LARGE SCALE GENOMIC DNA]</scope>
</reference>
<gene>
    <name evidence="1" type="ORF">EGR_01692</name>
</gene>
<dbReference type="Proteomes" id="UP000019149">
    <property type="component" value="Unassembled WGS sequence"/>
</dbReference>
<dbReference type="KEGG" id="egl:EGR_01692"/>
<evidence type="ECO:0008006" key="3">
    <source>
        <dbReference type="Google" id="ProtNLM"/>
    </source>
</evidence>